<protein>
    <submittedName>
        <fullName evidence="2">Uncharacterized protein</fullName>
    </submittedName>
</protein>
<gene>
    <name evidence="2" type="ORF">KYY02_14475</name>
</gene>
<evidence type="ECO:0000256" key="1">
    <source>
        <dbReference type="SAM" id="Phobius"/>
    </source>
</evidence>
<reference evidence="2 3" key="1">
    <citation type="journal article" date="2021" name="Res Sq">
        <title>Streptomyces Pimoensis sp. nov., Isolated From the Taklimakan Desert in Xinjiang, China.</title>
        <authorList>
            <person name="Zhang P."/>
            <person name="Luo X."/>
            <person name="Luo X."/>
            <person name="Liu Z."/>
            <person name="Xia Z."/>
            <person name="Wan C."/>
            <person name="zhang L."/>
        </authorList>
    </citation>
    <scope>NUCLEOTIDE SEQUENCE [LARGE SCALE GENOMIC DNA]</scope>
    <source>
        <strain evidence="2 3">TRM75549</strain>
    </source>
</reference>
<dbReference type="EMBL" id="JAHWZY010000012">
    <property type="protein sequence ID" value="MEZ3179845.1"/>
    <property type="molecule type" value="Genomic_DNA"/>
</dbReference>
<comment type="caution">
    <text evidence="2">The sequence shown here is derived from an EMBL/GenBank/DDBJ whole genome shotgun (WGS) entry which is preliminary data.</text>
</comment>
<sequence length="45" mass="4569">MALSGGRLGGLIGGLVAWTLMAALAGGHGHARRRWGRTGSLLLSL</sequence>
<keyword evidence="1" id="KW-0812">Transmembrane</keyword>
<accession>A0ABV4J331</accession>
<keyword evidence="3" id="KW-1185">Reference proteome</keyword>
<organism evidence="2 3">
    <name type="scientific">Streptomyces pimonensis</name>
    <dbReference type="NCBI Taxonomy" id="2860288"/>
    <lineage>
        <taxon>Bacteria</taxon>
        <taxon>Bacillati</taxon>
        <taxon>Actinomycetota</taxon>
        <taxon>Actinomycetes</taxon>
        <taxon>Kitasatosporales</taxon>
        <taxon>Streptomycetaceae</taxon>
        <taxon>Streptomyces</taxon>
    </lineage>
</organism>
<evidence type="ECO:0000313" key="3">
    <source>
        <dbReference type="Proteomes" id="UP001567537"/>
    </source>
</evidence>
<name>A0ABV4J331_9ACTN</name>
<keyword evidence="1" id="KW-1133">Transmembrane helix</keyword>
<dbReference type="RefSeq" id="WP_371238391.1">
    <property type="nucleotide sequence ID" value="NZ_JAHWZY010000012.1"/>
</dbReference>
<feature type="transmembrane region" description="Helical" evidence="1">
    <location>
        <begin position="6"/>
        <end position="27"/>
    </location>
</feature>
<keyword evidence="1" id="KW-0472">Membrane</keyword>
<dbReference type="Proteomes" id="UP001567537">
    <property type="component" value="Unassembled WGS sequence"/>
</dbReference>
<proteinExistence type="predicted"/>
<evidence type="ECO:0000313" key="2">
    <source>
        <dbReference type="EMBL" id="MEZ3179845.1"/>
    </source>
</evidence>